<dbReference type="AlphaFoldDB" id="A0A7R8ZJD6"/>
<feature type="region of interest" description="Disordered" evidence="3">
    <location>
        <begin position="315"/>
        <end position="342"/>
    </location>
</feature>
<keyword evidence="1" id="KW-0677">Repeat</keyword>
<dbReference type="SMART" id="SM00248">
    <property type="entry name" value="ANK"/>
    <property type="match status" value="3"/>
</dbReference>
<dbReference type="InterPro" id="IPR002110">
    <property type="entry name" value="Ankyrin_rpt"/>
</dbReference>
<evidence type="ECO:0000256" key="2">
    <source>
        <dbReference type="ARBA" id="ARBA00023043"/>
    </source>
</evidence>
<protein>
    <submittedName>
        <fullName evidence="4">Uncharacterized protein</fullName>
    </submittedName>
</protein>
<sequence length="550" mass="62147">MEHHTRNLLHIAAEKEDVETFMVLLKAGADINQLDGDGFTPLAKILHNIFPYTKADFVCWFLKRHARVNGTPRLPLVEAIKSENSRVMQILLEHGADPNDTPSERGIPLTPKELEEIAVSRLNIDPMNYGVFIKKTQEKLQRHFKMQGFIMLEMVWARQDITMLFLSGFVFFKEKRKELKFRLTNREQDEQEPENKNDFEVDLESILTEGHLSFCPVLSQAVAPSTTRVPSGEILMTDGGKKGSEGPMNVDPQSKDHSTQGHLSFCPVLSQAVAPSTTRVPSGEILIPDGERKEAKRRTYECGPQLRFNQRIFPHVKPSETSEGPHRSSSSLSDWPDVGGRSDVIPTDAATEAARSAHRIKAEHLRQKVDRFVCALSGEGIQGRKGGGLDGLLEHVNTGPFASGLHVLQRGCPQQICDAVQLKRNQPVNHLFNRRRRLEKNSPTEEFGEYAANAPDVNGGCVVFASHEDFGPPVVLSHDFLCHMVKDRLLLSTFETCVATERYCGFPKHWWQILTFNTQSEFTRRFPGLMSLCRIRAEWRYFKPEIKDAT</sequence>
<gene>
    <name evidence="4" type="ORF">CTOB1V02_LOCUS426</name>
</gene>
<dbReference type="EMBL" id="OB660056">
    <property type="protein sequence ID" value="CAD7222418.1"/>
    <property type="molecule type" value="Genomic_DNA"/>
</dbReference>
<dbReference type="PANTHER" id="PTHR24198:SF165">
    <property type="entry name" value="ANKYRIN REPEAT-CONTAINING PROTEIN-RELATED"/>
    <property type="match status" value="1"/>
</dbReference>
<feature type="compositionally biased region" description="Basic and acidic residues" evidence="3">
    <location>
        <begin position="317"/>
        <end position="326"/>
    </location>
</feature>
<dbReference type="PROSITE" id="PS50297">
    <property type="entry name" value="ANK_REP_REGION"/>
    <property type="match status" value="1"/>
</dbReference>
<dbReference type="Pfam" id="PF12796">
    <property type="entry name" value="Ank_2"/>
    <property type="match status" value="1"/>
</dbReference>
<dbReference type="PROSITE" id="PS50088">
    <property type="entry name" value="ANK_REPEAT"/>
    <property type="match status" value="1"/>
</dbReference>
<dbReference type="SUPFAM" id="SSF48403">
    <property type="entry name" value="Ankyrin repeat"/>
    <property type="match status" value="1"/>
</dbReference>
<keyword evidence="2" id="KW-0040">ANK repeat</keyword>
<proteinExistence type="predicted"/>
<name>A0A7R8ZJD6_9CRUS</name>
<evidence type="ECO:0000313" key="4">
    <source>
        <dbReference type="EMBL" id="CAD7222418.1"/>
    </source>
</evidence>
<reference evidence="4" key="1">
    <citation type="submission" date="2020-11" db="EMBL/GenBank/DDBJ databases">
        <authorList>
            <person name="Tran Van P."/>
        </authorList>
    </citation>
    <scope>NUCLEOTIDE SEQUENCE</scope>
</reference>
<dbReference type="InterPro" id="IPR036770">
    <property type="entry name" value="Ankyrin_rpt-contain_sf"/>
</dbReference>
<organism evidence="4">
    <name type="scientific">Cyprideis torosa</name>
    <dbReference type="NCBI Taxonomy" id="163714"/>
    <lineage>
        <taxon>Eukaryota</taxon>
        <taxon>Metazoa</taxon>
        <taxon>Ecdysozoa</taxon>
        <taxon>Arthropoda</taxon>
        <taxon>Crustacea</taxon>
        <taxon>Oligostraca</taxon>
        <taxon>Ostracoda</taxon>
        <taxon>Podocopa</taxon>
        <taxon>Podocopida</taxon>
        <taxon>Cytherocopina</taxon>
        <taxon>Cytheroidea</taxon>
        <taxon>Cytherideidae</taxon>
        <taxon>Cyprideis</taxon>
    </lineage>
</organism>
<dbReference type="PANTHER" id="PTHR24198">
    <property type="entry name" value="ANKYRIN REPEAT AND PROTEIN KINASE DOMAIN-CONTAINING PROTEIN"/>
    <property type="match status" value="1"/>
</dbReference>
<dbReference type="Gene3D" id="1.25.40.20">
    <property type="entry name" value="Ankyrin repeat-containing domain"/>
    <property type="match status" value="1"/>
</dbReference>
<evidence type="ECO:0000256" key="1">
    <source>
        <dbReference type="ARBA" id="ARBA00022737"/>
    </source>
</evidence>
<feature type="region of interest" description="Disordered" evidence="3">
    <location>
        <begin position="239"/>
        <end position="260"/>
    </location>
</feature>
<evidence type="ECO:0000256" key="3">
    <source>
        <dbReference type="SAM" id="MobiDB-lite"/>
    </source>
</evidence>
<accession>A0A7R8ZJD6</accession>